<dbReference type="InterPro" id="IPR011980">
    <property type="entry name" value="CntA-like"/>
</dbReference>
<dbReference type="PROSITE" id="PS01040">
    <property type="entry name" value="SBP_BACTERIAL_5"/>
    <property type="match status" value="1"/>
</dbReference>
<feature type="domain" description="Solute-binding protein family 5" evidence="4">
    <location>
        <begin position="74"/>
        <end position="449"/>
    </location>
</feature>
<keyword evidence="6" id="KW-1185">Reference proteome</keyword>
<proteinExistence type="inferred from homology"/>
<dbReference type="PIRSF" id="PIRSF002741">
    <property type="entry name" value="MppA"/>
    <property type="match status" value="1"/>
</dbReference>
<evidence type="ECO:0000256" key="2">
    <source>
        <dbReference type="ARBA" id="ARBA00005695"/>
    </source>
</evidence>
<dbReference type="InterPro" id="IPR000914">
    <property type="entry name" value="SBP_5_dom"/>
</dbReference>
<dbReference type="PANTHER" id="PTHR30290:SF37">
    <property type="entry name" value="NICKEL-BINDING PERIPLASMIC PROTEIN"/>
    <property type="match status" value="1"/>
</dbReference>
<comment type="caution">
    <text evidence="5">The sequence shown here is derived from an EMBL/GenBank/DDBJ whole genome shotgun (WGS) entry which is preliminary data.</text>
</comment>
<evidence type="ECO:0000313" key="6">
    <source>
        <dbReference type="Proteomes" id="UP000770161"/>
    </source>
</evidence>
<evidence type="ECO:0000256" key="1">
    <source>
        <dbReference type="ARBA" id="ARBA00004193"/>
    </source>
</evidence>
<protein>
    <submittedName>
        <fullName evidence="5">Nickel ABC transporter substrate-binding protein</fullName>
    </submittedName>
</protein>
<organism evidence="5 6">
    <name type="scientific">Mammaliicoccus lentus</name>
    <name type="common">Staphylococcus lentus</name>
    <dbReference type="NCBI Taxonomy" id="42858"/>
    <lineage>
        <taxon>Bacteria</taxon>
        <taxon>Bacillati</taxon>
        <taxon>Bacillota</taxon>
        <taxon>Bacilli</taxon>
        <taxon>Bacillales</taxon>
        <taxon>Staphylococcaceae</taxon>
        <taxon>Mammaliicoccus</taxon>
    </lineage>
</organism>
<dbReference type="RefSeq" id="WP_216683608.1">
    <property type="nucleotide sequence ID" value="NZ_JAHLZN010000012.1"/>
</dbReference>
<comment type="subcellular location">
    <subcellularLocation>
        <location evidence="1">Cell membrane</location>
        <topology evidence="1">Lipid-anchor</topology>
    </subcellularLocation>
</comment>
<reference evidence="5 6" key="1">
    <citation type="submission" date="2021-06" db="EMBL/GenBank/DDBJ databases">
        <title>Staphylococcus lentus K169 genome sequencing.</title>
        <authorList>
            <person name="Sundareshan S."/>
            <person name="Akhila D.S."/>
            <person name="Prachi D."/>
            <person name="Sivakumar R."/>
            <person name="Rajendhran J."/>
            <person name="Isloor S."/>
            <person name="Hegde N.R."/>
        </authorList>
    </citation>
    <scope>NUCLEOTIDE SEQUENCE [LARGE SCALE GENOMIC DNA]</scope>
    <source>
        <strain evidence="5 6">K169</strain>
    </source>
</reference>
<dbReference type="NCBIfam" id="TIGR02294">
    <property type="entry name" value="nickel_nikA"/>
    <property type="match status" value="1"/>
</dbReference>
<dbReference type="InterPro" id="IPR023765">
    <property type="entry name" value="SBP_5_CS"/>
</dbReference>
<name>A0ABS6GWS2_MAMLE</name>
<dbReference type="PROSITE" id="PS51257">
    <property type="entry name" value="PROKAR_LIPOPROTEIN"/>
    <property type="match status" value="1"/>
</dbReference>
<dbReference type="InterPro" id="IPR039424">
    <property type="entry name" value="SBP_5"/>
</dbReference>
<dbReference type="CDD" id="cd08489">
    <property type="entry name" value="PBP2_NikA"/>
    <property type="match status" value="1"/>
</dbReference>
<keyword evidence="3" id="KW-0732">Signal</keyword>
<sequence>MNKLVKLSLAAIASGLILTGCGNSKGLDEKKKDNTLTYTTVKDIGDMNPHVYGGSMSAEDMIYESLVENTKDGIKPLLAKSWDISKDGKTYTFHLRDDVKFHDGTQFDAEAVKKNIDAVQSNKELHSWLKVSTLIQDVKAIDKNTVEIKLSEEYQPALNEFAMPRPYVFVSPNDFKDGTTKNGVKAFDGTGPFKMGDHKKDESAEFVANKDYWGEKSKIEKVQAKVMPAGETAFLSMQKGETNFAFTDDRGTDSLDKSSIKQFTDKGDYKVYHSKPMHTKMIVANTGKKDSPISDKSVRQAVAHAVDRDKIAKDILNGEEKPATQLFAKNVSDIDFDVPTRKYDLEKAKKILDEAGWKEAGKDKVREKDGKALKLSIYYDNGSSNQKEEAEFLQSEFKKIGVALNLNGETSDKIAERRTSGDYDLLFNQTWGLLYDPQSTVSSFKAKNGYAAATSGIEDKNKLYENIDEVFKLQNDKKRSEKYKEILTQLEEESVFIPVSSGGMTVIAPKDLEGVRFTQSQYELPFNEMHYK</sequence>
<dbReference type="InterPro" id="IPR030678">
    <property type="entry name" value="Peptide/Ni-bd"/>
</dbReference>
<dbReference type="PANTHER" id="PTHR30290">
    <property type="entry name" value="PERIPLASMIC BINDING COMPONENT OF ABC TRANSPORTER"/>
    <property type="match status" value="1"/>
</dbReference>
<evidence type="ECO:0000313" key="5">
    <source>
        <dbReference type="EMBL" id="MBU6113890.1"/>
    </source>
</evidence>
<gene>
    <name evidence="5" type="primary">nikA</name>
    <name evidence="5" type="ORF">KQ656_07960</name>
</gene>
<dbReference type="Proteomes" id="UP000770161">
    <property type="component" value="Unassembled WGS sequence"/>
</dbReference>
<dbReference type="Pfam" id="PF00496">
    <property type="entry name" value="SBP_bac_5"/>
    <property type="match status" value="1"/>
</dbReference>
<dbReference type="NCBIfam" id="NF047575">
    <property type="entry name" value="opine_bind_CntA"/>
    <property type="match status" value="1"/>
</dbReference>
<evidence type="ECO:0000259" key="4">
    <source>
        <dbReference type="Pfam" id="PF00496"/>
    </source>
</evidence>
<evidence type="ECO:0000256" key="3">
    <source>
        <dbReference type="ARBA" id="ARBA00022729"/>
    </source>
</evidence>
<accession>A0ABS6GWS2</accession>
<comment type="similarity">
    <text evidence="2">Belongs to the bacterial solute-binding protein 5 family.</text>
</comment>
<dbReference type="EMBL" id="JAHLZN010000012">
    <property type="protein sequence ID" value="MBU6113890.1"/>
    <property type="molecule type" value="Genomic_DNA"/>
</dbReference>